<dbReference type="EMBL" id="CAEZWY010000111">
    <property type="protein sequence ID" value="CAB4676067.1"/>
    <property type="molecule type" value="Genomic_DNA"/>
</dbReference>
<proteinExistence type="predicted"/>
<accession>A0A6J6MPP8</accession>
<evidence type="ECO:0000313" key="1">
    <source>
        <dbReference type="EMBL" id="CAB4676067.1"/>
    </source>
</evidence>
<gene>
    <name evidence="1" type="ORF">UFOPK2312_00864</name>
</gene>
<reference evidence="1" key="1">
    <citation type="submission" date="2020-05" db="EMBL/GenBank/DDBJ databases">
        <authorList>
            <person name="Chiriac C."/>
            <person name="Salcher M."/>
            <person name="Ghai R."/>
            <person name="Kavagutti S V."/>
        </authorList>
    </citation>
    <scope>NUCLEOTIDE SEQUENCE</scope>
</reference>
<name>A0A6J6MPP8_9ZZZZ</name>
<dbReference type="AlphaFoldDB" id="A0A6J6MPP8"/>
<organism evidence="1">
    <name type="scientific">freshwater metagenome</name>
    <dbReference type="NCBI Taxonomy" id="449393"/>
    <lineage>
        <taxon>unclassified sequences</taxon>
        <taxon>metagenomes</taxon>
        <taxon>ecological metagenomes</taxon>
    </lineage>
</organism>
<sequence length="88" mass="9702">MFFGAFTSARFIASVMKPVLEVNSDGKRPPNTWGQKYINCFKAAEWKVRAATFEIPRVLSRARISPAARAVKVNAKILFGSTIPISTA</sequence>
<protein>
    <submittedName>
        <fullName evidence="1">Unannotated protein</fullName>
    </submittedName>
</protein>